<dbReference type="InterPro" id="IPR011032">
    <property type="entry name" value="GroES-like_sf"/>
</dbReference>
<dbReference type="CDD" id="cd05289">
    <property type="entry name" value="MDR_like_2"/>
    <property type="match status" value="1"/>
</dbReference>
<keyword evidence="4" id="KW-1185">Reference proteome</keyword>
<sequence length="328" mass="35075">MPTLPRSMHALLIRRFGGPEVVEYAEIPVPVPRDGELLLKVEAASLNPVDWKIRSGKYPAVTEAMLPFVLGRDLSATVVSSNDAELVPGTLVHGLMATEHGSFAQYVVASASELAPVPAMLDRIVAAAVPLAGLTAWQGLFDHGGLRAGQRVLIHAGAGGVGHMAVQFAKARGATVIATASTDDVEFVRGLGADQVIDYKKQRFDDHVRDLDLVYDLIGGETQERSWPLLKKGGTLVCTVAEPPQDKAQAHGVKAMRYTAQPRGDQLREIDALIQAGKVKPHLARKYAFGDAKEALRTLEGGHTTGKLVFDMTGAIADVPNPIYKPGD</sequence>
<dbReference type="EMBL" id="JAJLJH010000006">
    <property type="protein sequence ID" value="MCK9688015.1"/>
    <property type="molecule type" value="Genomic_DNA"/>
</dbReference>
<dbReference type="Pfam" id="PF13602">
    <property type="entry name" value="ADH_zinc_N_2"/>
    <property type="match status" value="1"/>
</dbReference>
<dbReference type="InterPro" id="IPR013154">
    <property type="entry name" value="ADH-like_N"/>
</dbReference>
<dbReference type="AlphaFoldDB" id="A0A9X1YN40"/>
<dbReference type="GO" id="GO:0016491">
    <property type="term" value="F:oxidoreductase activity"/>
    <property type="evidence" value="ECO:0007669"/>
    <property type="project" value="UniProtKB-KW"/>
</dbReference>
<dbReference type="Proteomes" id="UP001139353">
    <property type="component" value="Unassembled WGS sequence"/>
</dbReference>
<dbReference type="PANTHER" id="PTHR11695:SF294">
    <property type="entry name" value="RETICULON-4-INTERACTING PROTEIN 1, MITOCHONDRIAL"/>
    <property type="match status" value="1"/>
</dbReference>
<protein>
    <submittedName>
        <fullName evidence="3">NADP-dependent oxidoreductase</fullName>
    </submittedName>
</protein>
<evidence type="ECO:0000313" key="3">
    <source>
        <dbReference type="EMBL" id="MCK9688015.1"/>
    </source>
</evidence>
<dbReference type="SUPFAM" id="SSF50129">
    <property type="entry name" value="GroES-like"/>
    <property type="match status" value="1"/>
</dbReference>
<dbReference type="InterPro" id="IPR050700">
    <property type="entry name" value="YIM1/Zinc_Alcohol_DH_Fams"/>
</dbReference>
<dbReference type="InterPro" id="IPR002364">
    <property type="entry name" value="Quin_OxRdtase/zeta-crystal_CS"/>
</dbReference>
<proteinExistence type="predicted"/>
<dbReference type="Gene3D" id="3.90.180.10">
    <property type="entry name" value="Medium-chain alcohol dehydrogenases, catalytic domain"/>
    <property type="match status" value="1"/>
</dbReference>
<dbReference type="SUPFAM" id="SSF51735">
    <property type="entry name" value="NAD(P)-binding Rossmann-fold domains"/>
    <property type="match status" value="1"/>
</dbReference>
<keyword evidence="1" id="KW-0560">Oxidoreductase</keyword>
<dbReference type="GO" id="GO:0008270">
    <property type="term" value="F:zinc ion binding"/>
    <property type="evidence" value="ECO:0007669"/>
    <property type="project" value="InterPro"/>
</dbReference>
<dbReference type="PANTHER" id="PTHR11695">
    <property type="entry name" value="ALCOHOL DEHYDROGENASE RELATED"/>
    <property type="match status" value="1"/>
</dbReference>
<reference evidence="3" key="1">
    <citation type="submission" date="2021-11" db="EMBL/GenBank/DDBJ databases">
        <title>BS-T2-15 a new species belonging to the Comamonadaceae family isolated from the soil of a French oak forest.</title>
        <authorList>
            <person name="Mieszkin S."/>
            <person name="Alain K."/>
        </authorList>
    </citation>
    <scope>NUCLEOTIDE SEQUENCE</scope>
    <source>
        <strain evidence="3">BS-T2-15</strain>
    </source>
</reference>
<evidence type="ECO:0000256" key="1">
    <source>
        <dbReference type="ARBA" id="ARBA00023002"/>
    </source>
</evidence>
<dbReference type="SMART" id="SM00829">
    <property type="entry name" value="PKS_ER"/>
    <property type="match status" value="1"/>
</dbReference>
<evidence type="ECO:0000259" key="2">
    <source>
        <dbReference type="SMART" id="SM00829"/>
    </source>
</evidence>
<organism evidence="3 4">
    <name type="scientific">Scleromatobacter humisilvae</name>
    <dbReference type="NCBI Taxonomy" id="2897159"/>
    <lineage>
        <taxon>Bacteria</taxon>
        <taxon>Pseudomonadati</taxon>
        <taxon>Pseudomonadota</taxon>
        <taxon>Betaproteobacteria</taxon>
        <taxon>Burkholderiales</taxon>
        <taxon>Sphaerotilaceae</taxon>
        <taxon>Scleromatobacter</taxon>
    </lineage>
</organism>
<name>A0A9X1YN40_9BURK</name>
<dbReference type="Pfam" id="PF08240">
    <property type="entry name" value="ADH_N"/>
    <property type="match status" value="1"/>
</dbReference>
<feature type="domain" description="Enoyl reductase (ER)" evidence="2">
    <location>
        <begin position="17"/>
        <end position="310"/>
    </location>
</feature>
<evidence type="ECO:0000313" key="4">
    <source>
        <dbReference type="Proteomes" id="UP001139353"/>
    </source>
</evidence>
<gene>
    <name evidence="3" type="ORF">LPC04_20105</name>
</gene>
<dbReference type="InterPro" id="IPR036291">
    <property type="entry name" value="NAD(P)-bd_dom_sf"/>
</dbReference>
<dbReference type="Gene3D" id="3.40.50.720">
    <property type="entry name" value="NAD(P)-binding Rossmann-like Domain"/>
    <property type="match status" value="1"/>
</dbReference>
<comment type="caution">
    <text evidence="3">The sequence shown here is derived from an EMBL/GenBank/DDBJ whole genome shotgun (WGS) entry which is preliminary data.</text>
</comment>
<dbReference type="PROSITE" id="PS01162">
    <property type="entry name" value="QOR_ZETA_CRYSTAL"/>
    <property type="match status" value="1"/>
</dbReference>
<accession>A0A9X1YN40</accession>
<dbReference type="RefSeq" id="WP_275684056.1">
    <property type="nucleotide sequence ID" value="NZ_JAJLJH010000006.1"/>
</dbReference>
<dbReference type="InterPro" id="IPR020843">
    <property type="entry name" value="ER"/>
</dbReference>